<evidence type="ECO:0000313" key="12">
    <source>
        <dbReference type="Proteomes" id="UP001154078"/>
    </source>
</evidence>
<evidence type="ECO:0000256" key="1">
    <source>
        <dbReference type="ARBA" id="ARBA00004477"/>
    </source>
</evidence>
<name>A0A9P0B6W7_BRAAE</name>
<accession>A0A9P0B6W7</accession>
<evidence type="ECO:0000256" key="5">
    <source>
        <dbReference type="ARBA" id="ARBA00022692"/>
    </source>
</evidence>
<feature type="transmembrane region" description="Helical" evidence="10">
    <location>
        <begin position="23"/>
        <end position="47"/>
    </location>
</feature>
<dbReference type="PANTHER" id="PTHR21072">
    <property type="entry name" value="GPI TRANSAMIDASE COMPONENT PIG-S"/>
    <property type="match status" value="1"/>
</dbReference>
<dbReference type="Proteomes" id="UP001154078">
    <property type="component" value="Chromosome 5"/>
</dbReference>
<evidence type="ECO:0000256" key="2">
    <source>
        <dbReference type="ARBA" id="ARBA00004687"/>
    </source>
</evidence>
<evidence type="ECO:0000256" key="7">
    <source>
        <dbReference type="ARBA" id="ARBA00022989"/>
    </source>
</evidence>
<keyword evidence="12" id="KW-1185">Reference proteome</keyword>
<evidence type="ECO:0000256" key="4">
    <source>
        <dbReference type="ARBA" id="ARBA00022502"/>
    </source>
</evidence>
<dbReference type="GO" id="GO:0006506">
    <property type="term" value="P:GPI anchor biosynthetic process"/>
    <property type="evidence" value="ECO:0007669"/>
    <property type="project" value="UniProtKB-KW"/>
</dbReference>
<dbReference type="OrthoDB" id="28748at2759"/>
<evidence type="ECO:0000256" key="3">
    <source>
        <dbReference type="ARBA" id="ARBA00005316"/>
    </source>
</evidence>
<comment type="pathway">
    <text evidence="2">Glycolipid biosynthesis; glycosylphosphatidylinositol-anchor biosynthesis.</text>
</comment>
<proteinExistence type="inferred from homology"/>
<comment type="similarity">
    <text evidence="3">Belongs to the PIGS family.</text>
</comment>
<evidence type="ECO:0000256" key="8">
    <source>
        <dbReference type="ARBA" id="ARBA00023136"/>
    </source>
</evidence>
<dbReference type="InterPro" id="IPR019540">
    <property type="entry name" value="PtdIno-glycan_biosynth_class_S"/>
</dbReference>
<feature type="transmembrane region" description="Helical" evidence="10">
    <location>
        <begin position="349"/>
        <end position="370"/>
    </location>
</feature>
<gene>
    <name evidence="11" type="ORF">MELIAE_LOCUS7802</name>
</gene>
<keyword evidence="5 10" id="KW-0812">Transmembrane</keyword>
<evidence type="ECO:0008006" key="13">
    <source>
        <dbReference type="Google" id="ProtNLM"/>
    </source>
</evidence>
<dbReference type="Pfam" id="PF10510">
    <property type="entry name" value="PIG-S"/>
    <property type="match status" value="2"/>
</dbReference>
<keyword evidence="6" id="KW-0256">Endoplasmic reticulum</keyword>
<keyword evidence="9" id="KW-0325">Glycoprotein</keyword>
<evidence type="ECO:0000313" key="11">
    <source>
        <dbReference type="EMBL" id="CAH0556991.1"/>
    </source>
</evidence>
<keyword evidence="4" id="KW-0337">GPI-anchor biosynthesis</keyword>
<dbReference type="AlphaFoldDB" id="A0A9P0B6W7"/>
<protein>
    <recommendedName>
        <fullName evidence="13">GPI transamidase component PIG-S</fullName>
    </recommendedName>
</protein>
<comment type="subcellular location">
    <subcellularLocation>
        <location evidence="1">Endoplasmic reticulum membrane</location>
        <topology evidence="1">Multi-pass membrane protein</topology>
    </subcellularLocation>
</comment>
<dbReference type="EMBL" id="OV121136">
    <property type="protein sequence ID" value="CAH0556991.1"/>
    <property type="molecule type" value="Genomic_DNA"/>
</dbReference>
<dbReference type="PANTHER" id="PTHR21072:SF13">
    <property type="entry name" value="GPI TRANSAMIDASE COMPONENT PIG-S"/>
    <property type="match status" value="1"/>
</dbReference>
<dbReference type="GO" id="GO:0042765">
    <property type="term" value="C:GPI-anchor transamidase complex"/>
    <property type="evidence" value="ECO:0007669"/>
    <property type="project" value="InterPro"/>
</dbReference>
<dbReference type="GO" id="GO:0016255">
    <property type="term" value="P:attachment of GPI anchor to protein"/>
    <property type="evidence" value="ECO:0007669"/>
    <property type="project" value="InterPro"/>
</dbReference>
<organism evidence="11 12">
    <name type="scientific">Brassicogethes aeneus</name>
    <name type="common">Rape pollen beetle</name>
    <name type="synonym">Meligethes aeneus</name>
    <dbReference type="NCBI Taxonomy" id="1431903"/>
    <lineage>
        <taxon>Eukaryota</taxon>
        <taxon>Metazoa</taxon>
        <taxon>Ecdysozoa</taxon>
        <taxon>Arthropoda</taxon>
        <taxon>Hexapoda</taxon>
        <taxon>Insecta</taxon>
        <taxon>Pterygota</taxon>
        <taxon>Neoptera</taxon>
        <taxon>Endopterygota</taxon>
        <taxon>Coleoptera</taxon>
        <taxon>Polyphaga</taxon>
        <taxon>Cucujiformia</taxon>
        <taxon>Nitidulidae</taxon>
        <taxon>Meligethinae</taxon>
        <taxon>Brassicogethes</taxon>
    </lineage>
</organism>
<keyword evidence="8 10" id="KW-0472">Membrane</keyword>
<evidence type="ECO:0000256" key="6">
    <source>
        <dbReference type="ARBA" id="ARBA00022824"/>
    </source>
</evidence>
<evidence type="ECO:0000256" key="9">
    <source>
        <dbReference type="ARBA" id="ARBA00023180"/>
    </source>
</evidence>
<sequence>MSLITEPKKSDTKKTSDEDDPECVWRIYSVLSYFIVLVIIGLPIWWYTTRVYRASLPLDEMFDITLKNTTDKEYGIPLSLEYDVLISIVNPEPSSLKIDLKGQDMEDYLQPFLSKLSPIADFTVKSQWLYHVELGAVPRKMYDHFAIMEEQLPHIISPLEKKLWSHLSPRPCLNLVLYFPQCRAPLHIYNMKNERLITNAMLSPRWGGIYILNSDKPSCEAKVFKPDIEEIVNTFIAQLQILFKIKGTSKDDVYELKLRKTQDMLESTKRTLKSLAQLLSEINSIVISDDVAQKINVAVENKDLTEKYLNEDNIDLALKHAKIAFEKSEEAFSDPSLLALLYFPDDQKYAVYIPLFLPVMIPVLMSLITIRKWFFNRGIDVKVKSE</sequence>
<keyword evidence="7 10" id="KW-1133">Transmembrane helix</keyword>
<evidence type="ECO:0000256" key="10">
    <source>
        <dbReference type="SAM" id="Phobius"/>
    </source>
</evidence>
<reference evidence="11" key="1">
    <citation type="submission" date="2021-12" db="EMBL/GenBank/DDBJ databases">
        <authorList>
            <person name="King R."/>
        </authorList>
    </citation>
    <scope>NUCLEOTIDE SEQUENCE</scope>
</reference>